<keyword evidence="3" id="KW-1185">Reference proteome</keyword>
<dbReference type="InterPro" id="IPR021851">
    <property type="entry name" value="DUF3455"/>
</dbReference>
<dbReference type="PANTHER" id="PTHR35567">
    <property type="entry name" value="MALATE DEHYDROGENASE (AFU_ORTHOLOGUE AFUA_2G13800)"/>
    <property type="match status" value="1"/>
</dbReference>
<evidence type="ECO:0000256" key="1">
    <source>
        <dbReference type="SAM" id="SignalP"/>
    </source>
</evidence>
<dbReference type="EMBL" id="JARKIB010000163">
    <property type="protein sequence ID" value="KAJ7729770.1"/>
    <property type="molecule type" value="Genomic_DNA"/>
</dbReference>
<evidence type="ECO:0000313" key="3">
    <source>
        <dbReference type="Proteomes" id="UP001215598"/>
    </source>
</evidence>
<proteinExistence type="predicted"/>
<dbReference type="Pfam" id="PF11937">
    <property type="entry name" value="DUF3455"/>
    <property type="match status" value="1"/>
</dbReference>
<dbReference type="Proteomes" id="UP001215598">
    <property type="component" value="Unassembled WGS sequence"/>
</dbReference>
<feature type="chain" id="PRO_5041955726" description="Malate dehydrogenase" evidence="1">
    <location>
        <begin position="20"/>
        <end position="230"/>
    </location>
</feature>
<protein>
    <recommendedName>
        <fullName evidence="4">Malate dehydrogenase</fullName>
    </recommendedName>
</protein>
<accession>A0AAD7HWB0</accession>
<feature type="signal peptide" evidence="1">
    <location>
        <begin position="1"/>
        <end position="19"/>
    </location>
</feature>
<name>A0AAD7HWB0_9AGAR</name>
<reference evidence="2" key="1">
    <citation type="submission" date="2023-03" db="EMBL/GenBank/DDBJ databases">
        <title>Massive genome expansion in bonnet fungi (Mycena s.s.) driven by repeated elements and novel gene families across ecological guilds.</title>
        <authorList>
            <consortium name="Lawrence Berkeley National Laboratory"/>
            <person name="Harder C.B."/>
            <person name="Miyauchi S."/>
            <person name="Viragh M."/>
            <person name="Kuo A."/>
            <person name="Thoen E."/>
            <person name="Andreopoulos B."/>
            <person name="Lu D."/>
            <person name="Skrede I."/>
            <person name="Drula E."/>
            <person name="Henrissat B."/>
            <person name="Morin E."/>
            <person name="Kohler A."/>
            <person name="Barry K."/>
            <person name="LaButti K."/>
            <person name="Morin E."/>
            <person name="Salamov A."/>
            <person name="Lipzen A."/>
            <person name="Mereny Z."/>
            <person name="Hegedus B."/>
            <person name="Baldrian P."/>
            <person name="Stursova M."/>
            <person name="Weitz H."/>
            <person name="Taylor A."/>
            <person name="Grigoriev I.V."/>
            <person name="Nagy L.G."/>
            <person name="Martin F."/>
            <person name="Kauserud H."/>
        </authorList>
    </citation>
    <scope>NUCLEOTIDE SEQUENCE</scope>
    <source>
        <strain evidence="2">CBHHK182m</strain>
    </source>
</reference>
<keyword evidence="1" id="KW-0732">Signal</keyword>
<evidence type="ECO:0000313" key="2">
    <source>
        <dbReference type="EMBL" id="KAJ7729770.1"/>
    </source>
</evidence>
<gene>
    <name evidence="2" type="ORF">B0H16DRAFT_1586300</name>
</gene>
<dbReference type="PANTHER" id="PTHR35567:SF1">
    <property type="entry name" value="CONSERVED FUNGAL PROTEIN (AFU_ORTHOLOGUE AFUA_1G14230)"/>
    <property type="match status" value="1"/>
</dbReference>
<organism evidence="2 3">
    <name type="scientific">Mycena metata</name>
    <dbReference type="NCBI Taxonomy" id="1033252"/>
    <lineage>
        <taxon>Eukaryota</taxon>
        <taxon>Fungi</taxon>
        <taxon>Dikarya</taxon>
        <taxon>Basidiomycota</taxon>
        <taxon>Agaricomycotina</taxon>
        <taxon>Agaricomycetes</taxon>
        <taxon>Agaricomycetidae</taxon>
        <taxon>Agaricales</taxon>
        <taxon>Marasmiineae</taxon>
        <taxon>Mycenaceae</taxon>
        <taxon>Mycena</taxon>
    </lineage>
</organism>
<sequence length="230" mass="23554">MFTLQLLSALTSAALLVAATPAGPAPPRQDTCSTAAAKMDLPANQTQLVSPTTDPLFVLLGVGVQNYTCSASTLTYTSTGAVASLFDISCLDTTPAFAVIQTLGFDVWKAVPASVTANDIGAKIGAPLLLGFQYFVTSPSGTGLSPKWDFTSTGKFAGNSSAFVLGAKVGDITAPANPAVNIDWLALNNAGGSLASKVFRIDTVNGQPPASCVAGSADISVKYTAKYFLY</sequence>
<comment type="caution">
    <text evidence="2">The sequence shown here is derived from an EMBL/GenBank/DDBJ whole genome shotgun (WGS) entry which is preliminary data.</text>
</comment>
<dbReference type="AlphaFoldDB" id="A0AAD7HWB0"/>
<evidence type="ECO:0008006" key="4">
    <source>
        <dbReference type="Google" id="ProtNLM"/>
    </source>
</evidence>